<comment type="caution">
    <text evidence="2">The sequence shown here is derived from an EMBL/GenBank/DDBJ whole genome shotgun (WGS) entry which is preliminary data.</text>
</comment>
<dbReference type="Pfam" id="PF13472">
    <property type="entry name" value="Lipase_GDSL_2"/>
    <property type="match status" value="1"/>
</dbReference>
<dbReference type="RefSeq" id="WP_106247350.1">
    <property type="nucleotide sequence ID" value="NZ_PVNG01000018.1"/>
</dbReference>
<sequence>MKRAVLIAVSLLLAVTLGAAGLVGYRTFLRPPDNPPAEACAKGPGARPRVVAAGASMTQGALGADWVGALRAALPAYEFVNAGVNGDTAADLARRVGTDIVACRPAAVTLLVGTNDVRNAVPVEQYRDTLGEIVTRVRTATGARVALMSLPPLGEDQDTEINRRLTRYNTAVKEVAEQTGADYLPLHERLTDLLRQDGGPLTAYDFGFPLAFWVAAQHHLLGRGWDDIAHTGGRRILVDHVHLTDTGGAVVTDLTTRWLPEAVPLSARG</sequence>
<feature type="domain" description="SGNH hydrolase-type esterase" evidence="1">
    <location>
        <begin position="54"/>
        <end position="206"/>
    </location>
</feature>
<dbReference type="OrthoDB" id="9794725at2"/>
<proteinExistence type="predicted"/>
<organism evidence="2 3">
    <name type="scientific">Nonomuraea fuscirosea</name>
    <dbReference type="NCBI Taxonomy" id="1291556"/>
    <lineage>
        <taxon>Bacteria</taxon>
        <taxon>Bacillati</taxon>
        <taxon>Actinomycetota</taxon>
        <taxon>Actinomycetes</taxon>
        <taxon>Streptosporangiales</taxon>
        <taxon>Streptosporangiaceae</taxon>
        <taxon>Nonomuraea</taxon>
    </lineage>
</organism>
<dbReference type="AlphaFoldDB" id="A0A2T0MPC6"/>
<dbReference type="PANTHER" id="PTHR30383">
    <property type="entry name" value="THIOESTERASE 1/PROTEASE 1/LYSOPHOSPHOLIPASE L1"/>
    <property type="match status" value="1"/>
</dbReference>
<dbReference type="InterPro" id="IPR051532">
    <property type="entry name" value="Ester_Hydrolysis_Enzymes"/>
</dbReference>
<dbReference type="GO" id="GO:0004622">
    <property type="term" value="F:phosphatidylcholine lysophospholipase activity"/>
    <property type="evidence" value="ECO:0007669"/>
    <property type="project" value="TreeGrafter"/>
</dbReference>
<evidence type="ECO:0000313" key="3">
    <source>
        <dbReference type="Proteomes" id="UP000238312"/>
    </source>
</evidence>
<gene>
    <name evidence="2" type="ORF">B0I32_11849</name>
</gene>
<accession>A0A2T0MPC6</accession>
<dbReference type="SUPFAM" id="SSF52266">
    <property type="entry name" value="SGNH hydrolase"/>
    <property type="match status" value="1"/>
</dbReference>
<dbReference type="Proteomes" id="UP000238312">
    <property type="component" value="Unassembled WGS sequence"/>
</dbReference>
<dbReference type="Gene3D" id="3.40.50.1110">
    <property type="entry name" value="SGNH hydrolase"/>
    <property type="match status" value="1"/>
</dbReference>
<dbReference type="PANTHER" id="PTHR30383:SF5">
    <property type="entry name" value="SGNH HYDROLASE-TYPE ESTERASE DOMAIN-CONTAINING PROTEIN"/>
    <property type="match status" value="1"/>
</dbReference>
<dbReference type="InterPro" id="IPR013830">
    <property type="entry name" value="SGNH_hydro"/>
</dbReference>
<evidence type="ECO:0000259" key="1">
    <source>
        <dbReference type="Pfam" id="PF13472"/>
    </source>
</evidence>
<dbReference type="EMBL" id="PVNG01000018">
    <property type="protein sequence ID" value="PRX59910.1"/>
    <property type="molecule type" value="Genomic_DNA"/>
</dbReference>
<dbReference type="InterPro" id="IPR036514">
    <property type="entry name" value="SGNH_hydro_sf"/>
</dbReference>
<keyword evidence="3" id="KW-1185">Reference proteome</keyword>
<name>A0A2T0MPC6_9ACTN</name>
<evidence type="ECO:0000313" key="2">
    <source>
        <dbReference type="EMBL" id="PRX59910.1"/>
    </source>
</evidence>
<reference evidence="2 3" key="1">
    <citation type="submission" date="2018-03" db="EMBL/GenBank/DDBJ databases">
        <title>Genomic Encyclopedia of Type Strains, Phase III (KMG-III): the genomes of soil and plant-associated and newly described type strains.</title>
        <authorList>
            <person name="Whitman W."/>
        </authorList>
    </citation>
    <scope>NUCLEOTIDE SEQUENCE [LARGE SCALE GENOMIC DNA]</scope>
    <source>
        <strain evidence="2 3">CGMCC 4.7104</strain>
    </source>
</reference>
<protein>
    <submittedName>
        <fullName evidence="2">Lysophospholipase L1-like esterase</fullName>
    </submittedName>
</protein>